<dbReference type="AlphaFoldDB" id="A0AAN8N624"/>
<dbReference type="Proteomes" id="UP001313282">
    <property type="component" value="Unassembled WGS sequence"/>
</dbReference>
<reference evidence="1 2" key="1">
    <citation type="submission" date="2019-10" db="EMBL/GenBank/DDBJ databases">
        <authorList>
            <person name="Palmer J.M."/>
        </authorList>
    </citation>
    <scope>NUCLEOTIDE SEQUENCE [LARGE SCALE GENOMIC DNA]</scope>
    <source>
        <strain evidence="1 2">TWF718</strain>
    </source>
</reference>
<evidence type="ECO:0000313" key="1">
    <source>
        <dbReference type="EMBL" id="KAK6357746.1"/>
    </source>
</evidence>
<proteinExistence type="predicted"/>
<gene>
    <name evidence="1" type="ORF">TWF718_002054</name>
</gene>
<protein>
    <submittedName>
        <fullName evidence="1">Uncharacterized protein</fullName>
    </submittedName>
</protein>
<sequence length="113" mass="13199">MPTFSNVVLMLNPLNNRMWGPFRQVACERERDVRSNVVGIEYLIPAIRDLGRRELGKFGGNFCFHEIEDDVDSVAPFTRHTLRFPRICGYYRFKMEATVYQRGSGNYSVELLF</sequence>
<comment type="caution">
    <text evidence="1">The sequence shown here is derived from an EMBL/GenBank/DDBJ whole genome shotgun (WGS) entry which is preliminary data.</text>
</comment>
<evidence type="ECO:0000313" key="2">
    <source>
        <dbReference type="Proteomes" id="UP001313282"/>
    </source>
</evidence>
<keyword evidence="2" id="KW-1185">Reference proteome</keyword>
<name>A0AAN8N624_9PEZI</name>
<organism evidence="1 2">
    <name type="scientific">Orbilia javanica</name>
    <dbReference type="NCBI Taxonomy" id="47235"/>
    <lineage>
        <taxon>Eukaryota</taxon>
        <taxon>Fungi</taxon>
        <taxon>Dikarya</taxon>
        <taxon>Ascomycota</taxon>
        <taxon>Pezizomycotina</taxon>
        <taxon>Orbiliomycetes</taxon>
        <taxon>Orbiliales</taxon>
        <taxon>Orbiliaceae</taxon>
        <taxon>Orbilia</taxon>
    </lineage>
</organism>
<dbReference type="EMBL" id="JAVHNR010000001">
    <property type="protein sequence ID" value="KAK6357746.1"/>
    <property type="molecule type" value="Genomic_DNA"/>
</dbReference>
<accession>A0AAN8N624</accession>